<sequence>MIAVTFGGACHDVTTRIDQRGIITVWKVSNNEQPYRILICDASPVTCCFAHNKKILFVGTDDGCVLLYDLTEPTTMHQQMELEKNMMTVMRNATYTTGWQNEIHTSPIVCLGSVGSFENMSQLFSIDESARLCVWVVVDIISDVDDDVGLVPHGRVKLVKSSVINVISNKPSSSGLGGSATFAVCPDSNTFYVGTDLGDVISCTRENKTRTYNLPGNKSSVTSISFNQFISTLMLVSYKSGDIALFMLDRDTPVISWPLDGTSILSCDWSNSRPSVFFSLDSTNHLQVWDLMAMDAAPVSDDSFEQKVICFSVDGHSQKSTNLLVAFDSCEFEILKMKSHFVNSVSTDEVEQMTSLVQSFG</sequence>
<dbReference type="AlphaFoldDB" id="F7AAA1"/>
<dbReference type="Proteomes" id="UP000008144">
    <property type="component" value="Chromosome 8"/>
</dbReference>
<name>F7AAA1_CIOIN</name>
<organism evidence="1 2">
    <name type="scientific">Ciona intestinalis</name>
    <name type="common">Transparent sea squirt</name>
    <name type="synonym">Ascidia intestinalis</name>
    <dbReference type="NCBI Taxonomy" id="7719"/>
    <lineage>
        <taxon>Eukaryota</taxon>
        <taxon>Metazoa</taxon>
        <taxon>Chordata</taxon>
        <taxon>Tunicata</taxon>
        <taxon>Ascidiacea</taxon>
        <taxon>Phlebobranchia</taxon>
        <taxon>Cionidae</taxon>
        <taxon>Ciona</taxon>
    </lineage>
</organism>
<dbReference type="HOGENOM" id="CLU_764952_0_0_1"/>
<evidence type="ECO:0000313" key="2">
    <source>
        <dbReference type="Proteomes" id="UP000008144"/>
    </source>
</evidence>
<dbReference type="EMBL" id="EAAA01002780">
    <property type="status" value="NOT_ANNOTATED_CDS"/>
    <property type="molecule type" value="Genomic_DNA"/>
</dbReference>
<dbReference type="SUPFAM" id="SSF50978">
    <property type="entry name" value="WD40 repeat-like"/>
    <property type="match status" value="1"/>
</dbReference>
<reference evidence="2" key="1">
    <citation type="journal article" date="2002" name="Science">
        <title>The draft genome of Ciona intestinalis: insights into chordate and vertebrate origins.</title>
        <authorList>
            <person name="Dehal P."/>
            <person name="Satou Y."/>
            <person name="Campbell R.K."/>
            <person name="Chapman J."/>
            <person name="Degnan B."/>
            <person name="De Tomaso A."/>
            <person name="Davidson B."/>
            <person name="Di Gregorio A."/>
            <person name="Gelpke M."/>
            <person name="Goodstein D.M."/>
            <person name="Harafuji N."/>
            <person name="Hastings K.E."/>
            <person name="Ho I."/>
            <person name="Hotta K."/>
            <person name="Huang W."/>
            <person name="Kawashima T."/>
            <person name="Lemaire P."/>
            <person name="Martinez D."/>
            <person name="Meinertzhagen I.A."/>
            <person name="Necula S."/>
            <person name="Nonaka M."/>
            <person name="Putnam N."/>
            <person name="Rash S."/>
            <person name="Saiga H."/>
            <person name="Satake M."/>
            <person name="Terry A."/>
            <person name="Yamada L."/>
            <person name="Wang H.G."/>
            <person name="Awazu S."/>
            <person name="Azumi K."/>
            <person name="Boore J."/>
            <person name="Branno M."/>
            <person name="Chin-Bow S."/>
            <person name="DeSantis R."/>
            <person name="Doyle S."/>
            <person name="Francino P."/>
            <person name="Keys D.N."/>
            <person name="Haga S."/>
            <person name="Hayashi H."/>
            <person name="Hino K."/>
            <person name="Imai K.S."/>
            <person name="Inaba K."/>
            <person name="Kano S."/>
            <person name="Kobayashi K."/>
            <person name="Kobayashi M."/>
            <person name="Lee B.I."/>
            <person name="Makabe K.W."/>
            <person name="Manohar C."/>
            <person name="Matassi G."/>
            <person name="Medina M."/>
            <person name="Mochizuki Y."/>
            <person name="Mount S."/>
            <person name="Morishita T."/>
            <person name="Miura S."/>
            <person name="Nakayama A."/>
            <person name="Nishizaka S."/>
            <person name="Nomoto H."/>
            <person name="Ohta F."/>
            <person name="Oishi K."/>
            <person name="Rigoutsos I."/>
            <person name="Sano M."/>
            <person name="Sasaki A."/>
            <person name="Sasakura Y."/>
            <person name="Shoguchi E."/>
            <person name="Shin-i T."/>
            <person name="Spagnuolo A."/>
            <person name="Stainier D."/>
            <person name="Suzuki M.M."/>
            <person name="Tassy O."/>
            <person name="Takatori N."/>
            <person name="Tokuoka M."/>
            <person name="Yagi K."/>
            <person name="Yoshizaki F."/>
            <person name="Wada S."/>
            <person name="Zhang C."/>
            <person name="Hyatt P.D."/>
            <person name="Larimer F."/>
            <person name="Detter C."/>
            <person name="Doggett N."/>
            <person name="Glavina T."/>
            <person name="Hawkins T."/>
            <person name="Richardson P."/>
            <person name="Lucas S."/>
            <person name="Kohara Y."/>
            <person name="Levine M."/>
            <person name="Satoh N."/>
            <person name="Rokhsar D.S."/>
        </authorList>
    </citation>
    <scope>NUCLEOTIDE SEQUENCE [LARGE SCALE GENOMIC DNA]</scope>
</reference>
<keyword evidence="2" id="KW-1185">Reference proteome</keyword>
<dbReference type="GO" id="GO:0005929">
    <property type="term" value="C:cilium"/>
    <property type="evidence" value="ECO:0007669"/>
    <property type="project" value="GOC"/>
</dbReference>
<dbReference type="PANTHER" id="PTHR16022:SF0">
    <property type="entry name" value="CYTOPLASMIC DYNEIN 2 INTERMEDIATE CHAIN 1"/>
    <property type="match status" value="1"/>
</dbReference>
<reference evidence="1" key="2">
    <citation type="journal article" date="2008" name="Genome Biol.">
        <title>Improved genome assembly and evidence-based global gene model set for the chordate Ciona intestinalis: new insight into intron and operon populations.</title>
        <authorList>
            <person name="Satou Y."/>
            <person name="Mineta K."/>
            <person name="Ogasawara M."/>
            <person name="Sasakura Y."/>
            <person name="Shoguchi E."/>
            <person name="Ueno K."/>
            <person name="Yamada L."/>
            <person name="Matsumoto J."/>
            <person name="Wasserscheid J."/>
            <person name="Dewar K."/>
            <person name="Wiley G.B."/>
            <person name="Macmil S.L."/>
            <person name="Roe B.A."/>
            <person name="Zeller R.W."/>
            <person name="Hastings K.E."/>
            <person name="Lemaire P."/>
            <person name="Lindquist E."/>
            <person name="Endo T."/>
            <person name="Hotta K."/>
            <person name="Inaba K."/>
        </authorList>
    </citation>
    <scope>NUCLEOTIDE SEQUENCE [LARGE SCALE GENOMIC DNA]</scope>
    <source>
        <strain evidence="1">wild type</strain>
    </source>
</reference>
<accession>F7AAA1</accession>
<dbReference type="GO" id="GO:0045503">
    <property type="term" value="F:dynein light chain binding"/>
    <property type="evidence" value="ECO:0007669"/>
    <property type="project" value="InterPro"/>
</dbReference>
<dbReference type="InterPro" id="IPR015943">
    <property type="entry name" value="WD40/YVTN_repeat-like_dom_sf"/>
</dbReference>
<evidence type="ECO:0000313" key="1">
    <source>
        <dbReference type="Ensembl" id="ENSCINP00000004235.3"/>
    </source>
</evidence>
<reference evidence="1" key="3">
    <citation type="submission" date="2025-08" db="UniProtKB">
        <authorList>
            <consortium name="Ensembl"/>
        </authorList>
    </citation>
    <scope>IDENTIFICATION</scope>
</reference>
<dbReference type="GO" id="GO:0042073">
    <property type="term" value="P:intraciliary transport"/>
    <property type="evidence" value="ECO:0007669"/>
    <property type="project" value="InterPro"/>
</dbReference>
<dbReference type="InParanoid" id="F7AAA1"/>
<dbReference type="GeneTree" id="ENSGT00390000013743"/>
<reference evidence="1" key="4">
    <citation type="submission" date="2025-09" db="UniProtKB">
        <authorList>
            <consortium name="Ensembl"/>
        </authorList>
    </citation>
    <scope>IDENTIFICATION</scope>
</reference>
<protein>
    <submittedName>
        <fullName evidence="1">Uncharacterized protein</fullName>
    </submittedName>
</protein>
<dbReference type="Ensembl" id="ENSCINT00000004235.3">
    <property type="protein sequence ID" value="ENSCINP00000004235.3"/>
    <property type="gene ID" value="ENSCING00000002089.3"/>
</dbReference>
<dbReference type="InterPro" id="IPR042505">
    <property type="entry name" value="DYNC2I1"/>
</dbReference>
<dbReference type="SMART" id="SM00320">
    <property type="entry name" value="WD40"/>
    <property type="match status" value="3"/>
</dbReference>
<dbReference type="PANTHER" id="PTHR16022">
    <property type="entry name" value="WD REPEAT DOMAIN 60"/>
    <property type="match status" value="1"/>
</dbReference>
<dbReference type="Gene3D" id="2.130.10.10">
    <property type="entry name" value="YVTN repeat-like/Quinoprotein amine dehydrogenase"/>
    <property type="match status" value="2"/>
</dbReference>
<proteinExistence type="predicted"/>
<dbReference type="GO" id="GO:0005868">
    <property type="term" value="C:cytoplasmic dynein complex"/>
    <property type="evidence" value="ECO:0007669"/>
    <property type="project" value="InterPro"/>
</dbReference>
<dbReference type="GO" id="GO:0045504">
    <property type="term" value="F:dynein heavy chain binding"/>
    <property type="evidence" value="ECO:0007669"/>
    <property type="project" value="InterPro"/>
</dbReference>
<dbReference type="STRING" id="7719.ENSCINP00000004235"/>
<dbReference type="InterPro" id="IPR036322">
    <property type="entry name" value="WD40_repeat_dom_sf"/>
</dbReference>
<dbReference type="InterPro" id="IPR001680">
    <property type="entry name" value="WD40_rpt"/>
</dbReference>
<dbReference type="OMA" id="QVWDLMA"/>